<name>A0A135WLK1_9FLAO</name>
<protein>
    <recommendedName>
        <fullName evidence="4">SusD/RagB family nutrient-binding outer membrane lipoprotein</fullName>
    </recommendedName>
</protein>
<accession>A0A135WLK1</accession>
<dbReference type="PROSITE" id="PS51257">
    <property type="entry name" value="PROKAR_LIPOPROTEIN"/>
    <property type="match status" value="1"/>
</dbReference>
<feature type="chain" id="PRO_5007468152" description="SusD/RagB family nutrient-binding outer membrane lipoprotein" evidence="1">
    <location>
        <begin position="21"/>
        <end position="483"/>
    </location>
</feature>
<dbReference type="Gene3D" id="1.25.40.390">
    <property type="match status" value="1"/>
</dbReference>
<sequence>MKKYIITSILALLFVGCSTTDDVNLDDHAFYNTTQESLLTYAQKELSDYMNTPSVNENNFRLTMQYWTETIYVNESNYDFTNRNVSNNVWTDNYVNVLKNLDQAEGIINAYVPAPSELTTWPGKKKNQLAIISMMKIYTYQVLVDTFGDIPYTQALNIDAYPLPKYDKAADIYADLITKLKKNISDLDSSQKAFGRGDIFYYDPSPTIDGSDIVKWERFGNSLLLKLGIALADVNPGLAQTTVNQAITGGVMTSSGDNCQFKYLGASPNENPMFQETGSRNDFIAGKTLVDFMNTNNDARISAYYTDIDGDYIGQVIGTPGEFEEFSNAGDFAYTATTPGMILSYTEVLFYRAEAAARWGIGGTPATLYADAITSSFTHWGASGAAAYIAAHPYNAANWKKSIGEQAWVAMYNQAITSWNFFRRLDYPQLVAPSTAIPNADGKVPVRLQYPAAEATTNGSNYAAASAAIGGDKLTTKIFWDIN</sequence>
<evidence type="ECO:0008006" key="4">
    <source>
        <dbReference type="Google" id="ProtNLM"/>
    </source>
</evidence>
<dbReference type="InterPro" id="IPR041662">
    <property type="entry name" value="SusD-like_2"/>
</dbReference>
<evidence type="ECO:0000313" key="2">
    <source>
        <dbReference type="EMBL" id="KXH85763.1"/>
    </source>
</evidence>
<gene>
    <name evidence="2" type="ORF">AU378_08480</name>
</gene>
<reference evidence="2 3" key="2">
    <citation type="journal article" date="2016" name="Genome Announc.">
        <title>Draft Genome Sequence of a Biocontrol Rhizobacterium, Chryseobacterium kwangjuense Strain KJ1R5, Isolated from Pepper (Capsicum annuum).</title>
        <authorList>
            <person name="Jeong J.J."/>
            <person name="Park H."/>
            <person name="Park B.H."/>
            <person name="Mannaa M."/>
            <person name="Sang M.K."/>
            <person name="Choi I.G."/>
            <person name="Kim K.D."/>
        </authorList>
    </citation>
    <scope>NUCLEOTIDE SEQUENCE [LARGE SCALE GENOMIC DNA]</scope>
    <source>
        <strain evidence="2 3">KJ1R5</strain>
    </source>
</reference>
<evidence type="ECO:0000256" key="1">
    <source>
        <dbReference type="SAM" id="SignalP"/>
    </source>
</evidence>
<dbReference type="EMBL" id="LPUR01000001">
    <property type="protein sequence ID" value="KXH85763.1"/>
    <property type="molecule type" value="Genomic_DNA"/>
</dbReference>
<organism evidence="2 3">
    <name type="scientific">Chryseobacterium kwangjuense</name>
    <dbReference type="NCBI Taxonomy" id="267125"/>
    <lineage>
        <taxon>Bacteria</taxon>
        <taxon>Pseudomonadati</taxon>
        <taxon>Bacteroidota</taxon>
        <taxon>Flavobacteriia</taxon>
        <taxon>Flavobacteriales</taxon>
        <taxon>Weeksellaceae</taxon>
        <taxon>Chryseobacterium group</taxon>
        <taxon>Chryseobacterium</taxon>
    </lineage>
</organism>
<dbReference type="Proteomes" id="UP000070513">
    <property type="component" value="Unassembled WGS sequence"/>
</dbReference>
<dbReference type="AlphaFoldDB" id="A0A135WLK1"/>
<proteinExistence type="predicted"/>
<dbReference type="OrthoDB" id="725917at2"/>
<dbReference type="InterPro" id="IPR011990">
    <property type="entry name" value="TPR-like_helical_dom_sf"/>
</dbReference>
<dbReference type="SUPFAM" id="SSF48452">
    <property type="entry name" value="TPR-like"/>
    <property type="match status" value="1"/>
</dbReference>
<feature type="signal peptide" evidence="1">
    <location>
        <begin position="1"/>
        <end position="20"/>
    </location>
</feature>
<keyword evidence="1" id="KW-0732">Signal</keyword>
<dbReference type="Pfam" id="PF12771">
    <property type="entry name" value="SusD-like_2"/>
    <property type="match status" value="1"/>
</dbReference>
<comment type="caution">
    <text evidence="2">The sequence shown here is derived from an EMBL/GenBank/DDBJ whole genome shotgun (WGS) entry which is preliminary data.</text>
</comment>
<reference evidence="3" key="1">
    <citation type="submission" date="2015-12" db="EMBL/GenBank/DDBJ databases">
        <title>Genome sequence of a biocontrol rhizobacterium Chryseobacterium kwangjuense strain KJ1R5 isolated from pepper (Capsicum annuum L.).</title>
        <authorList>
            <person name="Jeong J.-J."/>
            <person name="Park H."/>
            <person name="Mannaa M."/>
            <person name="Sang M.K."/>
            <person name="Choi I.-G."/>
            <person name="Kim K.D."/>
        </authorList>
    </citation>
    <scope>NUCLEOTIDE SEQUENCE [LARGE SCALE GENOMIC DNA]</scope>
    <source>
        <strain evidence="3">KJ1R5</strain>
    </source>
</reference>
<evidence type="ECO:0000313" key="3">
    <source>
        <dbReference type="Proteomes" id="UP000070513"/>
    </source>
</evidence>